<dbReference type="GO" id="GO:0005615">
    <property type="term" value="C:extracellular space"/>
    <property type="evidence" value="ECO:0007669"/>
    <property type="project" value="InterPro"/>
</dbReference>
<dbReference type="InterPro" id="IPR036186">
    <property type="entry name" value="Serpin_sf"/>
</dbReference>
<name>A0AAV6JQ83_9ERIC</name>
<keyword evidence="5" id="KW-1185">Reference proteome</keyword>
<sequence length="241" mass="26455">MLEEVKTSGRNNLVVSPVSLNLVLNMVAAGLKGRTLETMLGFLGSENINQINLESSKMMAVAADVGSSNNGDGGGPVLAMVNGAWADQNFPLKPLYIEKVLKGIFNCEAKTVDFATQSEKVRDEANAWAEAISRGLIKNFLEPGSLSPDTALFLANGLYFKGTWEHNYRFDVKRIEKRDFYLLNGETVSVPFMTSDNMYSCGSFDGFKVLRIPYENGKRKREATSGLIFFTGVVLDPSQSN</sequence>
<dbReference type="SUPFAM" id="SSF56574">
    <property type="entry name" value="Serpins"/>
    <property type="match status" value="1"/>
</dbReference>
<feature type="domain" description="Serpin" evidence="3">
    <location>
        <begin position="1"/>
        <end position="237"/>
    </location>
</feature>
<dbReference type="SMART" id="SM00093">
    <property type="entry name" value="SERPIN"/>
    <property type="match status" value="1"/>
</dbReference>
<comment type="caution">
    <text evidence="4">The sequence shown here is derived from an EMBL/GenBank/DDBJ whole genome shotgun (WGS) entry which is preliminary data.</text>
</comment>
<dbReference type="InterPro" id="IPR000215">
    <property type="entry name" value="Serpin_fam"/>
</dbReference>
<evidence type="ECO:0000256" key="2">
    <source>
        <dbReference type="RuleBase" id="RU000411"/>
    </source>
</evidence>
<evidence type="ECO:0000313" key="4">
    <source>
        <dbReference type="EMBL" id="KAG5543386.1"/>
    </source>
</evidence>
<evidence type="ECO:0000313" key="5">
    <source>
        <dbReference type="Proteomes" id="UP000823749"/>
    </source>
</evidence>
<evidence type="ECO:0000259" key="3">
    <source>
        <dbReference type="SMART" id="SM00093"/>
    </source>
</evidence>
<dbReference type="InterPro" id="IPR023796">
    <property type="entry name" value="Serpin_dom"/>
</dbReference>
<dbReference type="Pfam" id="PF00079">
    <property type="entry name" value="Serpin"/>
    <property type="match status" value="1"/>
</dbReference>
<protein>
    <recommendedName>
        <fullName evidence="3">Serpin domain-containing protein</fullName>
    </recommendedName>
</protein>
<dbReference type="Gene3D" id="2.30.39.10">
    <property type="entry name" value="Alpha-1-antitrypsin, domain 1"/>
    <property type="match status" value="1"/>
</dbReference>
<proteinExistence type="inferred from homology"/>
<dbReference type="InterPro" id="IPR042185">
    <property type="entry name" value="Serpin_sf_2"/>
</dbReference>
<dbReference type="GO" id="GO:0004867">
    <property type="term" value="F:serine-type endopeptidase inhibitor activity"/>
    <property type="evidence" value="ECO:0007669"/>
    <property type="project" value="InterPro"/>
</dbReference>
<evidence type="ECO:0000256" key="1">
    <source>
        <dbReference type="ARBA" id="ARBA00009500"/>
    </source>
</evidence>
<dbReference type="PANTHER" id="PTHR11461">
    <property type="entry name" value="SERINE PROTEASE INHIBITOR, SERPIN"/>
    <property type="match status" value="1"/>
</dbReference>
<organism evidence="4 5">
    <name type="scientific">Rhododendron griersonianum</name>
    <dbReference type="NCBI Taxonomy" id="479676"/>
    <lineage>
        <taxon>Eukaryota</taxon>
        <taxon>Viridiplantae</taxon>
        <taxon>Streptophyta</taxon>
        <taxon>Embryophyta</taxon>
        <taxon>Tracheophyta</taxon>
        <taxon>Spermatophyta</taxon>
        <taxon>Magnoliopsida</taxon>
        <taxon>eudicotyledons</taxon>
        <taxon>Gunneridae</taxon>
        <taxon>Pentapetalae</taxon>
        <taxon>asterids</taxon>
        <taxon>Ericales</taxon>
        <taxon>Ericaceae</taxon>
        <taxon>Ericoideae</taxon>
        <taxon>Rhodoreae</taxon>
        <taxon>Rhododendron</taxon>
    </lineage>
</organism>
<dbReference type="EMBL" id="JACTNZ010000006">
    <property type="protein sequence ID" value="KAG5543386.1"/>
    <property type="molecule type" value="Genomic_DNA"/>
</dbReference>
<comment type="similarity">
    <text evidence="1 2">Belongs to the serpin family.</text>
</comment>
<dbReference type="Proteomes" id="UP000823749">
    <property type="component" value="Chromosome 6"/>
</dbReference>
<gene>
    <name evidence="4" type="ORF">RHGRI_016201</name>
</gene>
<reference evidence="4 5" key="1">
    <citation type="submission" date="2020-08" db="EMBL/GenBank/DDBJ databases">
        <title>Plant Genome Project.</title>
        <authorList>
            <person name="Zhang R.-G."/>
        </authorList>
    </citation>
    <scope>NUCLEOTIDE SEQUENCE [LARGE SCALE GENOMIC DNA]</scope>
    <source>
        <strain evidence="4">WSP0</strain>
        <tissue evidence="4">Leaf</tissue>
    </source>
</reference>
<dbReference type="Gene3D" id="3.30.497.10">
    <property type="entry name" value="Antithrombin, subunit I, domain 2"/>
    <property type="match status" value="1"/>
</dbReference>
<dbReference type="InterPro" id="IPR042178">
    <property type="entry name" value="Serpin_sf_1"/>
</dbReference>
<accession>A0AAV6JQ83</accession>
<dbReference type="AlphaFoldDB" id="A0AAV6JQ83"/>
<dbReference type="PANTHER" id="PTHR11461:SF340">
    <property type="entry name" value="SERPIN DOMAIN-CONTAINING PROTEIN"/>
    <property type="match status" value="1"/>
</dbReference>